<dbReference type="AlphaFoldDB" id="A0A8S9TME3"/>
<name>A0A8S9TME3_PHYIN</name>
<protein>
    <submittedName>
        <fullName evidence="2">Uncharacterized protein</fullName>
    </submittedName>
</protein>
<evidence type="ECO:0000313" key="3">
    <source>
        <dbReference type="Proteomes" id="UP000704712"/>
    </source>
</evidence>
<feature type="compositionally biased region" description="Basic and acidic residues" evidence="1">
    <location>
        <begin position="27"/>
        <end position="37"/>
    </location>
</feature>
<feature type="compositionally biased region" description="Basic and acidic residues" evidence="1">
    <location>
        <begin position="1"/>
        <end position="10"/>
    </location>
</feature>
<comment type="caution">
    <text evidence="2">The sequence shown here is derived from an EMBL/GenBank/DDBJ whole genome shotgun (WGS) entry which is preliminary data.</text>
</comment>
<evidence type="ECO:0000313" key="2">
    <source>
        <dbReference type="EMBL" id="KAF4127889.1"/>
    </source>
</evidence>
<evidence type="ECO:0000256" key="1">
    <source>
        <dbReference type="SAM" id="MobiDB-lite"/>
    </source>
</evidence>
<sequence length="190" mass="21555">RASIRAEKQVAARTQKGKPPRLKRNTKKGEAAGMKEELTRRARAAAEKLVGASVALSPANEACPTSWRPVVCRNTPRRITLCSVLDGHVQHDSNAFKYPALTDEFEEMNEENYREWSTFRGRKELQIALSPSEVEQIESICNEIPWSSCDWLGIDYDLAYIYLHPPTLEFSFGRMRHRLAARSSCKNTTS</sequence>
<dbReference type="Proteomes" id="UP000704712">
    <property type="component" value="Unassembled WGS sequence"/>
</dbReference>
<accession>A0A8S9TME3</accession>
<proteinExistence type="predicted"/>
<feature type="compositionally biased region" description="Basic residues" evidence="1">
    <location>
        <begin position="15"/>
        <end position="26"/>
    </location>
</feature>
<reference evidence="2" key="1">
    <citation type="submission" date="2020-03" db="EMBL/GenBank/DDBJ databases">
        <title>Hybrid Assembly of Korean Phytophthora infestans isolates.</title>
        <authorList>
            <person name="Prokchorchik M."/>
            <person name="Lee Y."/>
            <person name="Seo J."/>
            <person name="Cho J.-H."/>
            <person name="Park Y.-E."/>
            <person name="Jang D.-C."/>
            <person name="Im J.-S."/>
            <person name="Choi J.-G."/>
            <person name="Park H.-J."/>
            <person name="Lee G.-B."/>
            <person name="Lee Y.-G."/>
            <person name="Hong S.-Y."/>
            <person name="Cho K."/>
            <person name="Sohn K.H."/>
        </authorList>
    </citation>
    <scope>NUCLEOTIDE SEQUENCE</scope>
    <source>
        <strain evidence="2">KR_2_A2</strain>
    </source>
</reference>
<feature type="non-terminal residue" evidence="2">
    <location>
        <position position="190"/>
    </location>
</feature>
<organism evidence="2 3">
    <name type="scientific">Phytophthora infestans</name>
    <name type="common">Potato late blight agent</name>
    <name type="synonym">Botrytis infestans</name>
    <dbReference type="NCBI Taxonomy" id="4787"/>
    <lineage>
        <taxon>Eukaryota</taxon>
        <taxon>Sar</taxon>
        <taxon>Stramenopiles</taxon>
        <taxon>Oomycota</taxon>
        <taxon>Peronosporomycetes</taxon>
        <taxon>Peronosporales</taxon>
        <taxon>Peronosporaceae</taxon>
        <taxon>Phytophthora</taxon>
    </lineage>
</organism>
<gene>
    <name evidence="2" type="ORF">GN958_ATG22945</name>
</gene>
<feature type="region of interest" description="Disordered" evidence="1">
    <location>
        <begin position="1"/>
        <end position="37"/>
    </location>
</feature>
<dbReference type="EMBL" id="JAACNO010003216">
    <property type="protein sequence ID" value="KAF4127889.1"/>
    <property type="molecule type" value="Genomic_DNA"/>
</dbReference>